<sequence>MKSFFTALAMMLAFSPMAQAIAVGNDMGPNIGTILPSDMRCHLSASAAVIDYGSHSRWQLQDVGGGQQVSPGKRMLMVSVVCPYSQTMRVMLRGDRASNGNLRYGDRGNVTMRLLDAQLDGQNIPVATTTADGRVSGAAETSMSLQPGNGIVAMHNGQPAKGKTFTARIQLEPVMPESDARISARQITESSLDLDLMD</sequence>
<evidence type="ECO:0000313" key="2">
    <source>
        <dbReference type="EMBL" id="SEF03651.1"/>
    </source>
</evidence>
<dbReference type="Proteomes" id="UP000183613">
    <property type="component" value="Unassembled WGS sequence"/>
</dbReference>
<accession>A0A1H5NS22</accession>
<gene>
    <name evidence="2" type="ORF">SAMN04489800_3819</name>
</gene>
<keyword evidence="1" id="KW-0732">Signal</keyword>
<evidence type="ECO:0000313" key="3">
    <source>
        <dbReference type="Proteomes" id="UP000183613"/>
    </source>
</evidence>
<protein>
    <recommendedName>
        <fullName evidence="4">Fimbrial protein</fullName>
    </recommendedName>
</protein>
<dbReference type="AlphaFoldDB" id="A0A1H5NS22"/>
<organism evidence="2 3">
    <name type="scientific">Pseudomonas deceptionensis</name>
    <dbReference type="NCBI Taxonomy" id="882211"/>
    <lineage>
        <taxon>Bacteria</taxon>
        <taxon>Pseudomonadati</taxon>
        <taxon>Pseudomonadota</taxon>
        <taxon>Gammaproteobacteria</taxon>
        <taxon>Pseudomonadales</taxon>
        <taxon>Pseudomonadaceae</taxon>
        <taxon>Pseudomonas</taxon>
    </lineage>
</organism>
<dbReference type="OrthoDB" id="6497680at2"/>
<comment type="caution">
    <text evidence="2">The sequence shown here is derived from an EMBL/GenBank/DDBJ whole genome shotgun (WGS) entry which is preliminary data.</text>
</comment>
<dbReference type="EMBL" id="FNUD01000002">
    <property type="protein sequence ID" value="SEF03651.1"/>
    <property type="molecule type" value="Genomic_DNA"/>
</dbReference>
<evidence type="ECO:0000256" key="1">
    <source>
        <dbReference type="SAM" id="SignalP"/>
    </source>
</evidence>
<feature type="signal peptide" evidence="1">
    <location>
        <begin position="1"/>
        <end position="20"/>
    </location>
</feature>
<dbReference type="RefSeq" id="WP_139272574.1">
    <property type="nucleotide sequence ID" value="NZ_FNUD01000002.1"/>
</dbReference>
<feature type="chain" id="PRO_5010216512" description="Fimbrial protein" evidence="1">
    <location>
        <begin position="21"/>
        <end position="198"/>
    </location>
</feature>
<evidence type="ECO:0008006" key="4">
    <source>
        <dbReference type="Google" id="ProtNLM"/>
    </source>
</evidence>
<proteinExistence type="predicted"/>
<reference evidence="2" key="1">
    <citation type="submission" date="2016-10" db="EMBL/GenBank/DDBJ databases">
        <authorList>
            <person name="Varghese N."/>
            <person name="Submissions S."/>
        </authorList>
    </citation>
    <scope>NUCLEOTIDE SEQUENCE [LARGE SCALE GENOMIC DNA]</scope>
    <source>
        <strain evidence="2">LMG 25555</strain>
    </source>
</reference>
<name>A0A1H5NS22_PSEDM</name>
<keyword evidence="3" id="KW-1185">Reference proteome</keyword>